<dbReference type="SUPFAM" id="SSF52540">
    <property type="entry name" value="P-loop containing nucleoside triphosphate hydrolases"/>
    <property type="match status" value="1"/>
</dbReference>
<organism evidence="2 3">
    <name type="scientific">Aspergillus fumigatiaffinis</name>
    <dbReference type="NCBI Taxonomy" id="340414"/>
    <lineage>
        <taxon>Eukaryota</taxon>
        <taxon>Fungi</taxon>
        <taxon>Dikarya</taxon>
        <taxon>Ascomycota</taxon>
        <taxon>Pezizomycotina</taxon>
        <taxon>Eurotiomycetes</taxon>
        <taxon>Eurotiomycetidae</taxon>
        <taxon>Eurotiales</taxon>
        <taxon>Aspergillaceae</taxon>
        <taxon>Aspergillus</taxon>
        <taxon>Aspergillus subgen. Fumigati</taxon>
    </lineage>
</organism>
<accession>A0A8H4M720</accession>
<gene>
    <name evidence="2" type="ORF">CNMCM6805_000357</name>
</gene>
<name>A0A8H4M720_9EURO</name>
<feature type="compositionally biased region" description="Basic and acidic residues" evidence="1">
    <location>
        <begin position="129"/>
        <end position="138"/>
    </location>
</feature>
<reference evidence="2" key="2">
    <citation type="submission" date="2020-04" db="EMBL/GenBank/DDBJ databases">
        <authorList>
            <person name="Santos R.A.C."/>
            <person name="Steenwyk J.L."/>
            <person name="Rivero-Menendez O."/>
            <person name="Mead M.E."/>
            <person name="Silva L.P."/>
            <person name="Bastos R.W."/>
            <person name="Alastruey-Izquierdo A."/>
            <person name="Goldman G.H."/>
            <person name="Rokas A."/>
        </authorList>
    </citation>
    <scope>NUCLEOTIDE SEQUENCE</scope>
    <source>
        <strain evidence="2">CNM-CM6805</strain>
    </source>
</reference>
<comment type="caution">
    <text evidence="2">The sequence shown here is derived from an EMBL/GenBank/DDBJ whole genome shotgun (WGS) entry which is preliminary data.</text>
</comment>
<feature type="compositionally biased region" description="Acidic residues" evidence="1">
    <location>
        <begin position="88"/>
        <end position="104"/>
    </location>
</feature>
<evidence type="ECO:0000313" key="2">
    <source>
        <dbReference type="EMBL" id="KAF4231039.1"/>
    </source>
</evidence>
<reference evidence="2" key="1">
    <citation type="journal article" date="2020" name="bioRxiv">
        <title>Genomic and phenotypic heterogeneity of clinical isolates of the human pathogens Aspergillus fumigatus, Aspergillus lentulus and Aspergillus fumigatiaffinis.</title>
        <authorList>
            <person name="dos Santos R.A.C."/>
            <person name="Steenwyk J.L."/>
            <person name="Rivero-Menendez O."/>
            <person name="Mead M.E."/>
            <person name="Silva L.P."/>
            <person name="Bastos R.W."/>
            <person name="Alastruey-Izquierdo A."/>
            <person name="Goldman G.H."/>
            <person name="Rokas A."/>
        </authorList>
    </citation>
    <scope>NUCLEOTIDE SEQUENCE</scope>
    <source>
        <strain evidence="2">CNM-CM6805</strain>
    </source>
</reference>
<dbReference type="InterPro" id="IPR027417">
    <property type="entry name" value="P-loop_NTPase"/>
</dbReference>
<evidence type="ECO:0000256" key="1">
    <source>
        <dbReference type="SAM" id="MobiDB-lite"/>
    </source>
</evidence>
<sequence>MASTSHAECSRVILLEPPLNLNTLFQAVARVHRLGQRSSQKVWSIFQEHTISRWLECNNTLKILPQFSAQLHDLLKPMVMAARAKDGGEDEEAADQAEAEDLDDLGLPQRDLDRMKARVMLRGRKRERARQDSPTEGRARRKRTKATVSKRRGTEVWPSAVRDQVNLAYSEAETEEPLPVPKKPATILTSHVERDDIGKERNRVSALTRTTGASRLPLPPQSPFCRAFPVPSQKDSVLTTGHVFLTAFHVASIRAQPVVVQGQENAPAGAIVPHLLLYA</sequence>
<proteinExistence type="predicted"/>
<dbReference type="AlphaFoldDB" id="A0A8H4M720"/>
<feature type="region of interest" description="Disordered" evidence="1">
    <location>
        <begin position="85"/>
        <end position="155"/>
    </location>
</feature>
<dbReference type="EMBL" id="JAAAPX010000109">
    <property type="protein sequence ID" value="KAF4231039.1"/>
    <property type="molecule type" value="Genomic_DNA"/>
</dbReference>
<keyword evidence="3" id="KW-1185">Reference proteome</keyword>
<dbReference type="Proteomes" id="UP000653565">
    <property type="component" value="Unassembled WGS sequence"/>
</dbReference>
<feature type="compositionally biased region" description="Basic residues" evidence="1">
    <location>
        <begin position="139"/>
        <end position="151"/>
    </location>
</feature>
<protein>
    <submittedName>
        <fullName evidence="2">Uncharacterized protein</fullName>
    </submittedName>
</protein>
<feature type="compositionally biased region" description="Basic residues" evidence="1">
    <location>
        <begin position="117"/>
        <end position="128"/>
    </location>
</feature>
<dbReference type="Gene3D" id="3.40.50.300">
    <property type="entry name" value="P-loop containing nucleotide triphosphate hydrolases"/>
    <property type="match status" value="1"/>
</dbReference>
<evidence type="ECO:0000313" key="3">
    <source>
        <dbReference type="Proteomes" id="UP000653565"/>
    </source>
</evidence>